<dbReference type="PANTHER" id="PTHR13228:SF3">
    <property type="entry name" value="CONSERVED OLIGOMERIC GOLGI COMPLEX SUBUNIT 5"/>
    <property type="match status" value="1"/>
</dbReference>
<accession>A0ABY8ER32</accession>
<dbReference type="InterPro" id="IPR019465">
    <property type="entry name" value="Cog5"/>
</dbReference>
<evidence type="ECO:0000259" key="6">
    <source>
        <dbReference type="Pfam" id="PF10392"/>
    </source>
</evidence>
<evidence type="ECO:0000256" key="3">
    <source>
        <dbReference type="ARBA" id="ARBA00023034"/>
    </source>
</evidence>
<feature type="domain" description="Conserved oligomeric Golgi complex subunit 5 N-terminal" evidence="6">
    <location>
        <begin position="27"/>
        <end position="174"/>
    </location>
</feature>
<organism evidence="8 9">
    <name type="scientific">Malassezia furfur</name>
    <name type="common">Pityriasis versicolor infection agent</name>
    <name type="synonym">Pityrosporum furfur</name>
    <dbReference type="NCBI Taxonomy" id="55194"/>
    <lineage>
        <taxon>Eukaryota</taxon>
        <taxon>Fungi</taxon>
        <taxon>Dikarya</taxon>
        <taxon>Basidiomycota</taxon>
        <taxon>Ustilaginomycotina</taxon>
        <taxon>Malasseziomycetes</taxon>
        <taxon>Malasseziales</taxon>
        <taxon>Malasseziaceae</taxon>
        <taxon>Malassezia</taxon>
    </lineage>
</organism>
<name>A0ABY8ER32_MALFU</name>
<protein>
    <recommendedName>
        <fullName evidence="2">Conserved oligomeric Golgi complex subunit 5</fullName>
    </recommendedName>
</protein>
<dbReference type="Pfam" id="PF10392">
    <property type="entry name" value="COG5_N"/>
    <property type="match status" value="1"/>
</dbReference>
<keyword evidence="3" id="KW-0333">Golgi apparatus</keyword>
<gene>
    <name evidence="8" type="ORF">GLX27_002688</name>
</gene>
<keyword evidence="9" id="KW-1185">Reference proteome</keyword>
<evidence type="ECO:0000259" key="7">
    <source>
        <dbReference type="Pfam" id="PF20649"/>
    </source>
</evidence>
<feature type="domain" description="Conserved oligomeric Golgi complex subunit 5 helical" evidence="7">
    <location>
        <begin position="237"/>
        <end position="454"/>
    </location>
</feature>
<evidence type="ECO:0000256" key="5">
    <source>
        <dbReference type="SAM" id="MobiDB-lite"/>
    </source>
</evidence>
<evidence type="ECO:0000256" key="4">
    <source>
        <dbReference type="ARBA" id="ARBA00023136"/>
    </source>
</evidence>
<dbReference type="InterPro" id="IPR048485">
    <property type="entry name" value="COG5_helical"/>
</dbReference>
<dbReference type="PANTHER" id="PTHR13228">
    <property type="entry name" value="CONSERVED OLIGOMERIC GOLGI COMPLEX COMPONENT 5"/>
    <property type="match status" value="1"/>
</dbReference>
<keyword evidence="4" id="KW-0472">Membrane</keyword>
<evidence type="ECO:0000256" key="1">
    <source>
        <dbReference type="ARBA" id="ARBA00004395"/>
    </source>
</evidence>
<comment type="subcellular location">
    <subcellularLocation>
        <location evidence="1">Golgi apparatus membrane</location>
        <topology evidence="1">Peripheral membrane protein</topology>
    </subcellularLocation>
</comment>
<evidence type="ECO:0000256" key="2">
    <source>
        <dbReference type="ARBA" id="ARBA00020974"/>
    </source>
</evidence>
<sequence length="890" mass="100285">MADTSLAHPEKSSAPAKPGSGPFDHAAFLRDDFDAQTYASQFLSSPAQPQEPGSVSENTLDVSNRVASVDTDMRVALSRLNVSITEVDQDIHGLITLHSAQFLERVTNVAPLRDSVSEILQEFNKLHHRVKSARSNVTSSLRRIEENQTHLEALQDREELIFRAQEMIALCTRLSSQMDTILGSEAAGSGQDPKLMQQQATHILSACITLEQLEQLLEPWEDEDELDKQLREDCVQLDFLAPHLALLPDASQLLQEQVENTLLYGLRSLSPALLGLALQAAEHRNQLARLVESFIEDLNAVLLERIRSALDLYTIGKGLGKAQPPSFSFKTLLSMHYQLPDRALTAEDAQLLQQWTSGVWTQLRSLIVDEMAPIFTKINMLEYVLRSKHTSKSGATLQESLMHQLHEKPTDLLWMSFARNFRMIVHECIEESDFWRFIVTSTYPHLLVIFKELFARIALLTDESSVPTGYEDWPKSVLSLLGELEQSYLRTVTQELGERRQFVHTLLSSPSSAADTPALTHALMRIVTTESSACATDERLASRVAETLSSAINAMFVDLSTQISRDDLAYTLQKPQPPRQQLQNAAVMAVLIAFLQDLRAHSDSLHAHVSEQALEWERTASRILHQDLMDPLCRSVQAELVSVLARMSRFKLEKARAAPGAHPNKAPVSTYMLELHARLTSLRNGVLNRITVLDEVKTAVKDLVQFVLRAFLLFVTLIRLHEEDEKVQIVRDISMLETSLQQLLSCISTPNETTYTLEDCGGAFTFLQNFRNIMFLPSDKLHNPAVAMQAFAMPLFLWAQHLFSRSATFPLANEQCRKNKLEYAEWLLDLGVPHSLDYANEATNVVSFTLYEWIRAHEQHPRPQDDPADRDTLQVLLAWKDIFAGSHAKK</sequence>
<feature type="region of interest" description="Disordered" evidence="5">
    <location>
        <begin position="1"/>
        <end position="26"/>
    </location>
</feature>
<evidence type="ECO:0000313" key="8">
    <source>
        <dbReference type="EMBL" id="WFD48022.1"/>
    </source>
</evidence>
<dbReference type="Proteomes" id="UP000818624">
    <property type="component" value="Chromosome 2"/>
</dbReference>
<proteinExistence type="predicted"/>
<dbReference type="EMBL" id="CP046235">
    <property type="protein sequence ID" value="WFD48022.1"/>
    <property type="molecule type" value="Genomic_DNA"/>
</dbReference>
<reference evidence="8 9" key="1">
    <citation type="journal article" date="2020" name="Elife">
        <title>Loss of centromere function drives karyotype evolution in closely related Malassezia species.</title>
        <authorList>
            <person name="Sankaranarayanan S.R."/>
            <person name="Ianiri G."/>
            <person name="Coelho M.A."/>
            <person name="Reza M.H."/>
            <person name="Thimmappa B.C."/>
            <person name="Ganguly P."/>
            <person name="Vadnala R.N."/>
            <person name="Sun S."/>
            <person name="Siddharthan R."/>
            <person name="Tellgren-Roth C."/>
            <person name="Dawson T.L."/>
            <person name="Heitman J."/>
            <person name="Sanyal K."/>
        </authorList>
    </citation>
    <scope>NUCLEOTIDE SEQUENCE [LARGE SCALE GENOMIC DNA]</scope>
    <source>
        <strain evidence="8">CBS14141</strain>
    </source>
</reference>
<evidence type="ECO:0000313" key="9">
    <source>
        <dbReference type="Proteomes" id="UP000818624"/>
    </source>
</evidence>
<dbReference type="InterPro" id="IPR049176">
    <property type="entry name" value="COG5_N"/>
</dbReference>
<dbReference type="Pfam" id="PF20649">
    <property type="entry name" value="COG5_C"/>
    <property type="match status" value="1"/>
</dbReference>